<dbReference type="Gramene" id="TKV94335">
    <property type="protein sequence ID" value="TKV94335"/>
    <property type="gene ID" value="SEVIR_9G287600v2"/>
</dbReference>
<organism evidence="1 2">
    <name type="scientific">Setaria viridis</name>
    <name type="common">Green bristlegrass</name>
    <name type="synonym">Setaria italica subsp. viridis</name>
    <dbReference type="NCBI Taxonomy" id="4556"/>
    <lineage>
        <taxon>Eukaryota</taxon>
        <taxon>Viridiplantae</taxon>
        <taxon>Streptophyta</taxon>
        <taxon>Embryophyta</taxon>
        <taxon>Tracheophyta</taxon>
        <taxon>Spermatophyta</taxon>
        <taxon>Magnoliopsida</taxon>
        <taxon>Liliopsida</taxon>
        <taxon>Poales</taxon>
        <taxon>Poaceae</taxon>
        <taxon>PACMAD clade</taxon>
        <taxon>Panicoideae</taxon>
        <taxon>Panicodae</taxon>
        <taxon>Paniceae</taxon>
        <taxon>Cenchrinae</taxon>
        <taxon>Setaria</taxon>
    </lineage>
</organism>
<dbReference type="Proteomes" id="UP000298652">
    <property type="component" value="Chromosome 9"/>
</dbReference>
<reference evidence="1" key="1">
    <citation type="submission" date="2019-03" db="EMBL/GenBank/DDBJ databases">
        <title>WGS assembly of Setaria viridis.</title>
        <authorList>
            <person name="Huang P."/>
            <person name="Jenkins J."/>
            <person name="Grimwood J."/>
            <person name="Barry K."/>
            <person name="Healey A."/>
            <person name="Mamidi S."/>
            <person name="Sreedasyam A."/>
            <person name="Shu S."/>
            <person name="Feldman M."/>
            <person name="Wu J."/>
            <person name="Yu Y."/>
            <person name="Chen C."/>
            <person name="Johnson J."/>
            <person name="Rokhsar D."/>
            <person name="Baxter I."/>
            <person name="Schmutz J."/>
            <person name="Brutnell T."/>
            <person name="Kellogg E."/>
        </authorList>
    </citation>
    <scope>NUCLEOTIDE SEQUENCE [LARGE SCALE GENOMIC DNA]</scope>
</reference>
<gene>
    <name evidence="1" type="ORF">SEVIR_9G287600v2</name>
</gene>
<dbReference type="EMBL" id="CM016560">
    <property type="protein sequence ID" value="TKV94335.1"/>
    <property type="molecule type" value="Genomic_DNA"/>
</dbReference>
<proteinExistence type="predicted"/>
<keyword evidence="2" id="KW-1185">Reference proteome</keyword>
<sequence>MRRLHLHHLHLTLFQNHLSRFFNRCPKTPIEFPSSSTTSASPDAPAVDASNNDIDESHIVFDELQAGPRFNLREAVLGWGGVRSSGVGEWRRARAGKNRNR</sequence>
<evidence type="ECO:0000313" key="2">
    <source>
        <dbReference type="Proteomes" id="UP000298652"/>
    </source>
</evidence>
<evidence type="ECO:0000313" key="1">
    <source>
        <dbReference type="EMBL" id="TKV94335.1"/>
    </source>
</evidence>
<name>A0A4V6D1E0_SETVI</name>
<dbReference type="AlphaFoldDB" id="A0A4V6D1E0"/>
<protein>
    <submittedName>
        <fullName evidence="1">Uncharacterized protein</fullName>
    </submittedName>
</protein>
<accession>A0A4V6D1E0</accession>